<evidence type="ECO:0000256" key="8">
    <source>
        <dbReference type="SAM" id="MobiDB-lite"/>
    </source>
</evidence>
<feature type="compositionally biased region" description="Basic and acidic residues" evidence="8">
    <location>
        <begin position="49"/>
        <end position="58"/>
    </location>
</feature>
<dbReference type="GO" id="GO:0004819">
    <property type="term" value="F:glutamine-tRNA ligase activity"/>
    <property type="evidence" value="ECO:0007669"/>
    <property type="project" value="InterPro"/>
</dbReference>
<proteinExistence type="inferred from homology"/>
<dbReference type="PANTHER" id="PTHR43097">
    <property type="entry name" value="GLUTAMINE-TRNA LIGASE"/>
    <property type="match status" value="1"/>
</dbReference>
<evidence type="ECO:0000259" key="9">
    <source>
        <dbReference type="Pfam" id="PF00749"/>
    </source>
</evidence>
<dbReference type="PRINTS" id="PR00987">
    <property type="entry name" value="TRNASYNTHGLU"/>
</dbReference>
<comment type="similarity">
    <text evidence="7">Belongs to the class-I aminoacyl-tRNA synthetase family.</text>
</comment>
<evidence type="ECO:0000256" key="4">
    <source>
        <dbReference type="ARBA" id="ARBA00022917"/>
    </source>
</evidence>
<keyword evidence="1 7" id="KW-0436">Ligase</keyword>
<dbReference type="InterPro" id="IPR001412">
    <property type="entry name" value="aa-tRNA-synth_I_CS"/>
</dbReference>
<dbReference type="Proteomes" id="UP000235965">
    <property type="component" value="Unassembled WGS sequence"/>
</dbReference>
<dbReference type="AlphaFoldDB" id="A0A2J7R6D3"/>
<dbReference type="GO" id="GO:0006425">
    <property type="term" value="P:glutaminyl-tRNA aminoacylation"/>
    <property type="evidence" value="ECO:0007669"/>
    <property type="project" value="InterPro"/>
</dbReference>
<dbReference type="PROSITE" id="PS00178">
    <property type="entry name" value="AA_TRNA_LIGASE_I"/>
    <property type="match status" value="1"/>
</dbReference>
<dbReference type="Gene3D" id="1.10.10.2420">
    <property type="match status" value="1"/>
</dbReference>
<evidence type="ECO:0000256" key="6">
    <source>
        <dbReference type="ARBA" id="ARBA00030466"/>
    </source>
</evidence>
<evidence type="ECO:0000256" key="5">
    <source>
        <dbReference type="ARBA" id="ARBA00023146"/>
    </source>
</evidence>
<dbReference type="FunFam" id="1.10.10.2420:FF:000001">
    <property type="entry name" value="Glutamine--tRNA ligase cytoplasmic"/>
    <property type="match status" value="1"/>
</dbReference>
<dbReference type="Pfam" id="PF00749">
    <property type="entry name" value="tRNA-synt_1c"/>
    <property type="match status" value="1"/>
</dbReference>
<feature type="domain" description="Glutamyl/glutaminyl-tRNA synthetase class Ib catalytic" evidence="9">
    <location>
        <begin position="121"/>
        <end position="184"/>
    </location>
</feature>
<reference evidence="11 12" key="1">
    <citation type="submission" date="2017-12" db="EMBL/GenBank/DDBJ databases">
        <title>Hemimetabolous genomes reveal molecular basis of termite eusociality.</title>
        <authorList>
            <person name="Harrison M.C."/>
            <person name="Jongepier E."/>
            <person name="Robertson H.M."/>
            <person name="Arning N."/>
            <person name="Bitard-Feildel T."/>
            <person name="Chao H."/>
            <person name="Childers C.P."/>
            <person name="Dinh H."/>
            <person name="Doddapaneni H."/>
            <person name="Dugan S."/>
            <person name="Gowin J."/>
            <person name="Greiner C."/>
            <person name="Han Y."/>
            <person name="Hu H."/>
            <person name="Hughes D.S.T."/>
            <person name="Huylmans A.-K."/>
            <person name="Kemena C."/>
            <person name="Kremer L.P.M."/>
            <person name="Lee S.L."/>
            <person name="Lopez-Ezquerra A."/>
            <person name="Mallet L."/>
            <person name="Monroy-Kuhn J.M."/>
            <person name="Moser A."/>
            <person name="Murali S.C."/>
            <person name="Muzny D.M."/>
            <person name="Otani S."/>
            <person name="Piulachs M.-D."/>
            <person name="Poelchau M."/>
            <person name="Qu J."/>
            <person name="Schaub F."/>
            <person name="Wada-Katsumata A."/>
            <person name="Worley K.C."/>
            <person name="Xie Q."/>
            <person name="Ylla G."/>
            <person name="Poulsen M."/>
            <person name="Gibbs R.A."/>
            <person name="Schal C."/>
            <person name="Richards S."/>
            <person name="Belles X."/>
            <person name="Korb J."/>
            <person name="Bornberg-Bauer E."/>
        </authorList>
    </citation>
    <scope>NUCLEOTIDE SEQUENCE [LARGE SCALE GENOMIC DNA]</scope>
    <source>
        <tissue evidence="11">Whole body</tissue>
    </source>
</reference>
<evidence type="ECO:0000259" key="10">
    <source>
        <dbReference type="Pfam" id="PF04557"/>
    </source>
</evidence>
<evidence type="ECO:0000256" key="2">
    <source>
        <dbReference type="ARBA" id="ARBA00022741"/>
    </source>
</evidence>
<dbReference type="Gene3D" id="3.40.50.620">
    <property type="entry name" value="HUPs"/>
    <property type="match status" value="1"/>
</dbReference>
<dbReference type="InterPro" id="IPR007638">
    <property type="entry name" value="Gln-tRNA-synth_Ib_RNA-bd_2"/>
</dbReference>
<dbReference type="SUPFAM" id="SSF52374">
    <property type="entry name" value="Nucleotidylyl transferase"/>
    <property type="match status" value="1"/>
</dbReference>
<dbReference type="Pfam" id="PF04557">
    <property type="entry name" value="tRNA_synt_1c_R2"/>
    <property type="match status" value="1"/>
</dbReference>
<gene>
    <name evidence="11" type="ORF">B7P43_G17644</name>
</gene>
<feature type="region of interest" description="Disordered" evidence="8">
    <location>
        <begin position="34"/>
        <end position="58"/>
    </location>
</feature>
<evidence type="ECO:0000256" key="3">
    <source>
        <dbReference type="ARBA" id="ARBA00022840"/>
    </source>
</evidence>
<dbReference type="GO" id="GO:0005524">
    <property type="term" value="F:ATP binding"/>
    <property type="evidence" value="ECO:0007669"/>
    <property type="project" value="UniProtKB-KW"/>
</dbReference>
<dbReference type="InterPro" id="IPR050132">
    <property type="entry name" value="Gln/Glu-tRNA_Ligase"/>
</dbReference>
<keyword evidence="4 7" id="KW-0648">Protein biosynthesis</keyword>
<keyword evidence="5 7" id="KW-0030">Aminoacyl-tRNA synthetase</keyword>
<name>A0A2J7R6D3_9NEOP</name>
<feature type="domain" description="Glutaminyl-tRNA synthetase class Ib non-specific RNA-binding" evidence="10">
    <location>
        <begin position="16"/>
        <end position="112"/>
    </location>
</feature>
<evidence type="ECO:0000313" key="11">
    <source>
        <dbReference type="EMBL" id="PNF36393.1"/>
    </source>
</evidence>
<comment type="caution">
    <text evidence="11">The sequence shown here is derived from an EMBL/GenBank/DDBJ whole genome shotgun (WGS) entry which is preliminary data.</text>
</comment>
<evidence type="ECO:0000256" key="7">
    <source>
        <dbReference type="RuleBase" id="RU363037"/>
    </source>
</evidence>
<dbReference type="GO" id="GO:0005829">
    <property type="term" value="C:cytosol"/>
    <property type="evidence" value="ECO:0007669"/>
    <property type="project" value="TreeGrafter"/>
</dbReference>
<dbReference type="EMBL" id="NEVH01006780">
    <property type="protein sequence ID" value="PNF36393.1"/>
    <property type="molecule type" value="Genomic_DNA"/>
</dbReference>
<dbReference type="PANTHER" id="PTHR43097:SF4">
    <property type="entry name" value="GLUTAMINE--TRNA LIGASE"/>
    <property type="match status" value="1"/>
</dbReference>
<dbReference type="GO" id="GO:0017101">
    <property type="term" value="C:aminoacyl-tRNA synthetase multienzyme complex"/>
    <property type="evidence" value="ECO:0007669"/>
    <property type="project" value="TreeGrafter"/>
</dbReference>
<dbReference type="InterPro" id="IPR000924">
    <property type="entry name" value="Glu/Gln-tRNA-synth"/>
</dbReference>
<evidence type="ECO:0000313" key="12">
    <source>
        <dbReference type="Proteomes" id="UP000235965"/>
    </source>
</evidence>
<keyword evidence="3 7" id="KW-0067">ATP-binding</keyword>
<sequence>MREVRQELKWADGKAIKNEVDLQVLDLLGPKTESDFSSQIKQTKKVKASKPDGDSTELTKDVEPIAVIDGKIAPAHMSISEIMKTKIHFHKPGENYKTDGYVVTPNTMKLLQEHLKLTRGQVRTRFPPEPNGILHIGHAKAININFGYAAAHDGICFLRYDDTNPEKEEEKFFLGIKDMVEWLGK</sequence>
<organism evidence="11 12">
    <name type="scientific">Cryptotermes secundus</name>
    <dbReference type="NCBI Taxonomy" id="105785"/>
    <lineage>
        <taxon>Eukaryota</taxon>
        <taxon>Metazoa</taxon>
        <taxon>Ecdysozoa</taxon>
        <taxon>Arthropoda</taxon>
        <taxon>Hexapoda</taxon>
        <taxon>Insecta</taxon>
        <taxon>Pterygota</taxon>
        <taxon>Neoptera</taxon>
        <taxon>Polyneoptera</taxon>
        <taxon>Dictyoptera</taxon>
        <taxon>Blattodea</taxon>
        <taxon>Blattoidea</taxon>
        <taxon>Termitoidae</taxon>
        <taxon>Kalotermitidae</taxon>
        <taxon>Cryptotermitinae</taxon>
        <taxon>Cryptotermes</taxon>
    </lineage>
</organism>
<dbReference type="InterPro" id="IPR014729">
    <property type="entry name" value="Rossmann-like_a/b/a_fold"/>
</dbReference>
<dbReference type="InterPro" id="IPR042559">
    <property type="entry name" value="Gln-tRNA-synth_Ib_RNA-bd_N_2"/>
</dbReference>
<dbReference type="OrthoDB" id="10250478at2759"/>
<evidence type="ECO:0000256" key="1">
    <source>
        <dbReference type="ARBA" id="ARBA00022598"/>
    </source>
</evidence>
<keyword evidence="2 7" id="KW-0547">Nucleotide-binding</keyword>
<dbReference type="InterPro" id="IPR020058">
    <property type="entry name" value="Glu/Gln-tRNA-synth_Ib_cat-dom"/>
</dbReference>
<keyword evidence="12" id="KW-1185">Reference proteome</keyword>
<accession>A0A2J7R6D3</accession>
<protein>
    <recommendedName>
        <fullName evidence="6">Glutaminyl-tRNA synthetase</fullName>
    </recommendedName>
</protein>